<organism evidence="2 3">
    <name type="scientific">Pseudomonas cavernicola</name>
    <dbReference type="NCBI Taxonomy" id="2320866"/>
    <lineage>
        <taxon>Bacteria</taxon>
        <taxon>Pseudomonadati</taxon>
        <taxon>Pseudomonadota</taxon>
        <taxon>Gammaproteobacteria</taxon>
        <taxon>Pseudomonadales</taxon>
        <taxon>Pseudomonadaceae</taxon>
        <taxon>Pseudomonas</taxon>
    </lineage>
</organism>
<keyword evidence="3" id="KW-1185">Reference proteome</keyword>
<dbReference type="Gene3D" id="3.40.50.150">
    <property type="entry name" value="Vaccinia Virus protein VP39"/>
    <property type="match status" value="1"/>
</dbReference>
<keyword evidence="2" id="KW-0489">Methyltransferase</keyword>
<evidence type="ECO:0000313" key="3">
    <source>
        <dbReference type="Proteomes" id="UP000284021"/>
    </source>
</evidence>
<dbReference type="AlphaFoldDB" id="A0A418XI33"/>
<dbReference type="GO" id="GO:0032259">
    <property type="term" value="P:methylation"/>
    <property type="evidence" value="ECO:0007669"/>
    <property type="project" value="UniProtKB-KW"/>
</dbReference>
<dbReference type="GO" id="GO:0008757">
    <property type="term" value="F:S-adenosylmethionine-dependent methyltransferase activity"/>
    <property type="evidence" value="ECO:0007669"/>
    <property type="project" value="InterPro"/>
</dbReference>
<gene>
    <name evidence="2" type="ORF">D3879_02090</name>
</gene>
<dbReference type="OrthoDB" id="323463at2"/>
<dbReference type="Pfam" id="PF08241">
    <property type="entry name" value="Methyltransf_11"/>
    <property type="match status" value="1"/>
</dbReference>
<sequence>MGLYSRHILPHLIDFACGMGAVMKARSKIVPQAHGRVLEIGIGSGLNLEFYDPAKVSRIVGVDPAAEMQTLARERAARIAIAVEMIPLELGQIQAAAASFDSIVCTFTLCTIPDAVAALQEMRRVLKPGGRLLFCEHGLAPDLPVVRWQNRLTPLWKPLAGGCHLNRDIPALLSAGGFHIGELDTRYLKGPKPMTYVYSGWAD</sequence>
<dbReference type="PANTHER" id="PTHR45036:SF1">
    <property type="entry name" value="METHYLTRANSFERASE LIKE 7A"/>
    <property type="match status" value="1"/>
</dbReference>
<dbReference type="RefSeq" id="WP_119952481.1">
    <property type="nucleotide sequence ID" value="NZ_QYUR01000002.1"/>
</dbReference>
<keyword evidence="2" id="KW-0808">Transferase</keyword>
<protein>
    <submittedName>
        <fullName evidence="2">Class I SAM-dependent methyltransferase</fullName>
    </submittedName>
</protein>
<evidence type="ECO:0000313" key="2">
    <source>
        <dbReference type="EMBL" id="RJG12138.1"/>
    </source>
</evidence>
<accession>A0A418XI33</accession>
<dbReference type="InterPro" id="IPR013216">
    <property type="entry name" value="Methyltransf_11"/>
</dbReference>
<feature type="domain" description="Methyltransferase type 11" evidence="1">
    <location>
        <begin position="38"/>
        <end position="134"/>
    </location>
</feature>
<evidence type="ECO:0000259" key="1">
    <source>
        <dbReference type="Pfam" id="PF08241"/>
    </source>
</evidence>
<dbReference type="EMBL" id="QYUR01000002">
    <property type="protein sequence ID" value="RJG12138.1"/>
    <property type="molecule type" value="Genomic_DNA"/>
</dbReference>
<dbReference type="SUPFAM" id="SSF53335">
    <property type="entry name" value="S-adenosyl-L-methionine-dependent methyltransferases"/>
    <property type="match status" value="1"/>
</dbReference>
<dbReference type="Proteomes" id="UP000284021">
    <property type="component" value="Unassembled WGS sequence"/>
</dbReference>
<name>A0A418XI33_9PSED</name>
<proteinExistence type="predicted"/>
<dbReference type="InterPro" id="IPR029063">
    <property type="entry name" value="SAM-dependent_MTases_sf"/>
</dbReference>
<comment type="caution">
    <text evidence="2">The sequence shown here is derived from an EMBL/GenBank/DDBJ whole genome shotgun (WGS) entry which is preliminary data.</text>
</comment>
<dbReference type="PANTHER" id="PTHR45036">
    <property type="entry name" value="METHYLTRANSFERASE LIKE 7B"/>
    <property type="match status" value="1"/>
</dbReference>
<reference evidence="2 3" key="1">
    <citation type="submission" date="2018-09" db="EMBL/GenBank/DDBJ databases">
        <authorList>
            <person name="Zhu H."/>
        </authorList>
    </citation>
    <scope>NUCLEOTIDE SEQUENCE [LARGE SCALE GENOMIC DNA]</scope>
    <source>
        <strain evidence="2 3">K1S02-6</strain>
    </source>
</reference>
<dbReference type="InterPro" id="IPR052356">
    <property type="entry name" value="Thiol_S-MT"/>
</dbReference>
<dbReference type="CDD" id="cd02440">
    <property type="entry name" value="AdoMet_MTases"/>
    <property type="match status" value="1"/>
</dbReference>